<dbReference type="FunFam" id="3.40.50.2000:FF:000040">
    <property type="entry name" value="UDP-glycosyltransferase 76C1"/>
    <property type="match status" value="1"/>
</dbReference>
<proteinExistence type="inferred from homology"/>
<evidence type="ECO:0008006" key="5">
    <source>
        <dbReference type="Google" id="ProtNLM"/>
    </source>
</evidence>
<comment type="caution">
    <text evidence="3">The sequence shown here is derived from an EMBL/GenBank/DDBJ whole genome shotgun (WGS) entry which is preliminary data.</text>
</comment>
<comment type="similarity">
    <text evidence="1">Belongs to the UDP-glycosyltransferase family.</text>
</comment>
<name>A0A8J5X1N6_ZIZPA</name>
<dbReference type="Proteomes" id="UP000729402">
    <property type="component" value="Unassembled WGS sequence"/>
</dbReference>
<dbReference type="GO" id="GO:0080044">
    <property type="term" value="F:quercetin 7-O-glucosyltransferase activity"/>
    <property type="evidence" value="ECO:0007669"/>
    <property type="project" value="TreeGrafter"/>
</dbReference>
<keyword evidence="2" id="KW-0808">Transferase</keyword>
<evidence type="ECO:0000313" key="4">
    <source>
        <dbReference type="Proteomes" id="UP000729402"/>
    </source>
</evidence>
<dbReference type="PANTHER" id="PTHR11926">
    <property type="entry name" value="GLUCOSYL/GLUCURONOSYL TRANSFERASES"/>
    <property type="match status" value="1"/>
</dbReference>
<gene>
    <name evidence="3" type="ORF">GUJ93_ZPchr0013g34489</name>
</gene>
<dbReference type="InterPro" id="IPR002213">
    <property type="entry name" value="UDP_glucos_trans"/>
</dbReference>
<organism evidence="3 4">
    <name type="scientific">Zizania palustris</name>
    <name type="common">Northern wild rice</name>
    <dbReference type="NCBI Taxonomy" id="103762"/>
    <lineage>
        <taxon>Eukaryota</taxon>
        <taxon>Viridiplantae</taxon>
        <taxon>Streptophyta</taxon>
        <taxon>Embryophyta</taxon>
        <taxon>Tracheophyta</taxon>
        <taxon>Spermatophyta</taxon>
        <taxon>Magnoliopsida</taxon>
        <taxon>Liliopsida</taxon>
        <taxon>Poales</taxon>
        <taxon>Poaceae</taxon>
        <taxon>BOP clade</taxon>
        <taxon>Oryzoideae</taxon>
        <taxon>Oryzeae</taxon>
        <taxon>Zizaniinae</taxon>
        <taxon>Zizania</taxon>
    </lineage>
</organism>
<evidence type="ECO:0000256" key="2">
    <source>
        <dbReference type="ARBA" id="ARBA00022679"/>
    </source>
</evidence>
<keyword evidence="4" id="KW-1185">Reference proteome</keyword>
<dbReference type="OrthoDB" id="5835829at2759"/>
<dbReference type="PANTHER" id="PTHR11926:SF1358">
    <property type="entry name" value="UDP-GLUCOSYLTRANSFERASE"/>
    <property type="match status" value="1"/>
</dbReference>
<dbReference type="AlphaFoldDB" id="A0A8J5X1N6"/>
<accession>A0A8J5X1N6</accession>
<dbReference type="Pfam" id="PF00201">
    <property type="entry name" value="UDPGT"/>
    <property type="match status" value="1"/>
</dbReference>
<evidence type="ECO:0000256" key="1">
    <source>
        <dbReference type="ARBA" id="ARBA00009995"/>
    </source>
</evidence>
<protein>
    <recommendedName>
        <fullName evidence="5">Glycosyltransferase</fullName>
    </recommendedName>
</protein>
<dbReference type="EMBL" id="JAAALK010000079">
    <property type="protein sequence ID" value="KAG8100221.1"/>
    <property type="molecule type" value="Genomic_DNA"/>
</dbReference>
<sequence>MAGLRRVVMFPFPFRSHIAPMLQLAELLCERGLAVTVIHTTFNAPDAARHPELTFVRMNECLPDDVADPGADLVEQMLELNDACAAPFREALEWVARRGQAGRRGEVACAVIDGQWYAAIAAAAEVGVPVLALRTDSSATLNFMLNYSRLYSDGYLPIKEEKRDEVVPPVNPLRGRDMIRVDGSDAERVREFIARVDKATRTSAIGVVVNTFQAIEELEISNIQRQLLGRPVFAVGPMHRMIRAPEEHGLHAPDLGCVAWLHAHPPRSVLYVSLGSVARIDRAVFDEMAWGLAGSGVPTLWVVRPASITGCDDAPLLPQGLTDILVDGRVKVVTWAPQRDVLAHPAVGGFWTHCGWNSTLESICEGVPMLAQPCFGDQTVNARYVTHQWGIGLEFGPVFDRARVAEAVRTLMVGEEGAVLREKARGLKAIASQCVAEGGAAGAAMDRLVHFMLSFCVLT</sequence>
<dbReference type="GO" id="GO:0080043">
    <property type="term" value="F:quercetin 3-O-glucosyltransferase activity"/>
    <property type="evidence" value="ECO:0007669"/>
    <property type="project" value="TreeGrafter"/>
</dbReference>
<evidence type="ECO:0000313" key="3">
    <source>
        <dbReference type="EMBL" id="KAG8100221.1"/>
    </source>
</evidence>
<reference evidence="3" key="1">
    <citation type="journal article" date="2021" name="bioRxiv">
        <title>Whole Genome Assembly and Annotation of Northern Wild Rice, Zizania palustris L., Supports a Whole Genome Duplication in the Zizania Genus.</title>
        <authorList>
            <person name="Haas M."/>
            <person name="Kono T."/>
            <person name="Macchietto M."/>
            <person name="Millas R."/>
            <person name="McGilp L."/>
            <person name="Shao M."/>
            <person name="Duquette J."/>
            <person name="Hirsch C.N."/>
            <person name="Kimball J."/>
        </authorList>
    </citation>
    <scope>NUCLEOTIDE SEQUENCE</scope>
    <source>
        <tissue evidence="3">Fresh leaf tissue</tissue>
    </source>
</reference>
<reference evidence="3" key="2">
    <citation type="submission" date="2021-02" db="EMBL/GenBank/DDBJ databases">
        <authorList>
            <person name="Kimball J.A."/>
            <person name="Haas M.W."/>
            <person name="Macchietto M."/>
            <person name="Kono T."/>
            <person name="Duquette J."/>
            <person name="Shao M."/>
        </authorList>
    </citation>
    <scope>NUCLEOTIDE SEQUENCE</scope>
    <source>
        <tissue evidence="3">Fresh leaf tissue</tissue>
    </source>
</reference>
<dbReference type="CDD" id="cd03784">
    <property type="entry name" value="GT1_Gtf-like"/>
    <property type="match status" value="1"/>
</dbReference>